<accession>A0A147HTR1</accession>
<sequence>MAEAWRSPAITIIEPELSTAAAFRVIFDSKLIQIKASIGPTLGGDPEGLHRLRIALRGARAVLQLFLPIMPAAGMASLDRDLQRVCRICGVGRDWDVFCLETLPTAQLARPSAASPALLEAAQVRRAASHRAVTGTLQEARFTLLLDRLAILSRTKHRASPHYRDAGLSQTIAISAPVLLDRMARQTARRGRHVRSLSARMLHTYRKSLDRLFDDTGSFTRTFATGDVATYRARCMALQEVLGLANDAAVTKQLVAELKSDGQADCAPSVEALERWNGHRRRSALTDLERLHDVFRRTRPFWAPAPSHRDRTSH</sequence>
<organism evidence="2 3">
    <name type="scientific">Sphingomonas sanguinis</name>
    <dbReference type="NCBI Taxonomy" id="33051"/>
    <lineage>
        <taxon>Bacteria</taxon>
        <taxon>Pseudomonadati</taxon>
        <taxon>Pseudomonadota</taxon>
        <taxon>Alphaproteobacteria</taxon>
        <taxon>Sphingomonadales</taxon>
        <taxon>Sphingomonadaceae</taxon>
        <taxon>Sphingomonas</taxon>
    </lineage>
</organism>
<dbReference type="PANTHER" id="PTHR39339">
    <property type="entry name" value="SLR1444 PROTEIN"/>
    <property type="match status" value="1"/>
</dbReference>
<dbReference type="InterPro" id="IPR038186">
    <property type="entry name" value="CHAD_dom_sf"/>
</dbReference>
<evidence type="ECO:0000313" key="3">
    <source>
        <dbReference type="Proteomes" id="UP000072867"/>
    </source>
</evidence>
<dbReference type="PROSITE" id="PS51708">
    <property type="entry name" value="CHAD"/>
    <property type="match status" value="1"/>
</dbReference>
<dbReference type="PANTHER" id="PTHR39339:SF1">
    <property type="entry name" value="CHAD DOMAIN-CONTAINING PROTEIN"/>
    <property type="match status" value="1"/>
</dbReference>
<dbReference type="Proteomes" id="UP000072867">
    <property type="component" value="Unassembled WGS sequence"/>
</dbReference>
<protein>
    <recommendedName>
        <fullName evidence="1">CHAD domain-containing protein</fullName>
    </recommendedName>
</protein>
<dbReference type="Gene3D" id="1.40.20.10">
    <property type="entry name" value="CHAD domain"/>
    <property type="match status" value="1"/>
</dbReference>
<dbReference type="SMART" id="SM00880">
    <property type="entry name" value="CHAD"/>
    <property type="match status" value="1"/>
</dbReference>
<dbReference type="InterPro" id="IPR007899">
    <property type="entry name" value="CHAD_dom"/>
</dbReference>
<dbReference type="Pfam" id="PF05235">
    <property type="entry name" value="CHAD"/>
    <property type="match status" value="1"/>
</dbReference>
<dbReference type="PATRIC" id="fig|33051.3.peg.345"/>
<proteinExistence type="predicted"/>
<reference evidence="2 3" key="1">
    <citation type="journal article" date="2016" name="Front. Microbiol.">
        <title>Genomic Resource of Rice Seed Associated Bacteria.</title>
        <authorList>
            <person name="Midha S."/>
            <person name="Bansal K."/>
            <person name="Sharma S."/>
            <person name="Kumar N."/>
            <person name="Patil P.P."/>
            <person name="Chaudhry V."/>
            <person name="Patil P.B."/>
        </authorList>
    </citation>
    <scope>NUCLEOTIDE SEQUENCE [LARGE SCALE GENOMIC DNA]</scope>
    <source>
        <strain evidence="2 3">NS319</strain>
    </source>
</reference>
<evidence type="ECO:0000259" key="1">
    <source>
        <dbReference type="PROSITE" id="PS51708"/>
    </source>
</evidence>
<name>A0A147HTR1_9SPHN</name>
<comment type="caution">
    <text evidence="2">The sequence shown here is derived from an EMBL/GenBank/DDBJ whole genome shotgun (WGS) entry which is preliminary data.</text>
</comment>
<dbReference type="AlphaFoldDB" id="A0A147HTR1"/>
<dbReference type="EMBL" id="LDTD01000115">
    <property type="protein sequence ID" value="KTT68290.1"/>
    <property type="molecule type" value="Genomic_DNA"/>
</dbReference>
<dbReference type="RefSeq" id="WP_058734257.1">
    <property type="nucleotide sequence ID" value="NZ_LDTD01000115.1"/>
</dbReference>
<gene>
    <name evidence="2" type="ORF">NS319_14665</name>
</gene>
<evidence type="ECO:0000313" key="2">
    <source>
        <dbReference type="EMBL" id="KTT68290.1"/>
    </source>
</evidence>
<feature type="domain" description="CHAD" evidence="1">
    <location>
        <begin position="16"/>
        <end position="300"/>
    </location>
</feature>